<dbReference type="InterPro" id="IPR015943">
    <property type="entry name" value="WD40/YVTN_repeat-like_dom_sf"/>
</dbReference>
<feature type="repeat" description="WD" evidence="3">
    <location>
        <begin position="911"/>
        <end position="952"/>
    </location>
</feature>
<dbReference type="InterPro" id="IPR027417">
    <property type="entry name" value="P-loop_NTPase"/>
</dbReference>
<gene>
    <name evidence="5" type="ORF">LACBIDRAFT_314658</name>
</gene>
<feature type="repeat" description="WD" evidence="3">
    <location>
        <begin position="1323"/>
        <end position="1364"/>
    </location>
</feature>
<dbReference type="STRING" id="486041.B0DYZ0"/>
<feature type="domain" description="Nephrocystin 3-like N-terminal" evidence="4">
    <location>
        <begin position="277"/>
        <end position="438"/>
    </location>
</feature>
<protein>
    <submittedName>
        <fullName evidence="5">Predicted protein</fullName>
    </submittedName>
</protein>
<dbReference type="HOGENOM" id="CLU_000288_6_1_1"/>
<dbReference type="Pfam" id="PF00400">
    <property type="entry name" value="WD40"/>
    <property type="match status" value="14"/>
</dbReference>
<dbReference type="PROSITE" id="PS50007">
    <property type="entry name" value="PIPLC_X_DOMAIN"/>
    <property type="match status" value="1"/>
</dbReference>
<dbReference type="SMART" id="SM00320">
    <property type="entry name" value="WD40"/>
    <property type="match status" value="13"/>
</dbReference>
<keyword evidence="2" id="KW-0677">Repeat</keyword>
<feature type="repeat" description="WD" evidence="3">
    <location>
        <begin position="868"/>
        <end position="909"/>
    </location>
</feature>
<feature type="repeat" description="WD" evidence="3">
    <location>
        <begin position="1366"/>
        <end position="1398"/>
    </location>
</feature>
<feature type="repeat" description="WD" evidence="3">
    <location>
        <begin position="1065"/>
        <end position="1097"/>
    </location>
</feature>
<feature type="repeat" description="WD" evidence="3">
    <location>
        <begin position="997"/>
        <end position="1029"/>
    </location>
</feature>
<dbReference type="PROSITE" id="PS50082">
    <property type="entry name" value="WD_REPEATS_2"/>
    <property type="match status" value="13"/>
</dbReference>
<dbReference type="GeneID" id="6084758"/>
<keyword evidence="6" id="KW-1185">Reference proteome</keyword>
<proteinExistence type="predicted"/>
<feature type="repeat" description="WD" evidence="3">
    <location>
        <begin position="1237"/>
        <end position="1278"/>
    </location>
</feature>
<dbReference type="RefSeq" id="XP_001889158.1">
    <property type="nucleotide sequence ID" value="XM_001889123.1"/>
</dbReference>
<feature type="repeat" description="WD" evidence="3">
    <location>
        <begin position="1280"/>
        <end position="1321"/>
    </location>
</feature>
<dbReference type="EMBL" id="DS547152">
    <property type="protein sequence ID" value="EDR00249.1"/>
    <property type="molecule type" value="Genomic_DNA"/>
</dbReference>
<evidence type="ECO:0000259" key="4">
    <source>
        <dbReference type="Pfam" id="PF24883"/>
    </source>
</evidence>
<dbReference type="InParanoid" id="B0DYZ0"/>
<dbReference type="GO" id="GO:1990234">
    <property type="term" value="C:transferase complex"/>
    <property type="evidence" value="ECO:0007669"/>
    <property type="project" value="UniProtKB-ARBA"/>
</dbReference>
<dbReference type="InterPro" id="IPR056884">
    <property type="entry name" value="NPHP3-like_N"/>
</dbReference>
<dbReference type="PANTHER" id="PTHR22847:SF637">
    <property type="entry name" value="WD REPEAT DOMAIN 5B"/>
    <property type="match status" value="1"/>
</dbReference>
<dbReference type="PANTHER" id="PTHR22847">
    <property type="entry name" value="WD40 REPEAT PROTEIN"/>
    <property type="match status" value="1"/>
</dbReference>
<feature type="repeat" description="WD" evidence="3">
    <location>
        <begin position="1194"/>
        <end position="1235"/>
    </location>
</feature>
<feature type="repeat" description="WD" evidence="3">
    <location>
        <begin position="1151"/>
        <end position="1192"/>
    </location>
</feature>
<evidence type="ECO:0000256" key="1">
    <source>
        <dbReference type="ARBA" id="ARBA00022574"/>
    </source>
</evidence>
<dbReference type="Pfam" id="PF24883">
    <property type="entry name" value="NPHP3_N"/>
    <property type="match status" value="1"/>
</dbReference>
<sequence length="1514" mass="167191">MNFAYATSSTNSIDNIVGLDPTAGDLLRAVGGGGLQYLEIVTKSEDALSPSLKAAVADTLAIIGMTKKFNSNKKAWAEFSESLIGHVEGVVQFNRQYGEDHVLHAWQSSLEHLNGWVDLVLTYLLLIPFESGGLTRVLNYLKERVSDVQPTQGRRFPSFTEDMGYIEELKDKLNEAMGTFNACQGNIYKSRIETEEICIGAKATVAKQSMHQVSVLAGAQDIQMDHAVVIAANTVTYNNDGKLSHKINERMEESKKNEWLKELKAPSHKQRETCMPGTCVNVLRDIQAWLHDLSMPNILWLSGSPGSGKTTIASTVVADFESFSGQFFFHRDQAEFCDPDNLWRHLALDLALGNNTLGKSIAKALETQKANIRGLNISKQFEHLIVKPVQEVFLNSEAPLLVVIDALDECEQYQKLLPSLKSWSWQLPKFLKLLITSRRYLDIQTTLNSISYPIYLHTGDKVSDQTSDDLELYFTTRFSDMTESGLQTSLHLNWPGPDKISFLVRKAAGLYIWAKSAMDFILHRGGDTEERLNVICSDSGEGIDAIDTLYQHIVLVAFQGLREAEKDNLSSVLGAIVIAKNPLCASDFEQLLEVQDTMSIVSQLSPVLLISNTGHLHICHQSFTDFLLDKKRSKTFWVDSQKHSLCFAGSCLKYMSAKLKFNFFDLETSHILNKDIPNLMDHIKNVKSTALDHASYFWAIYLQKCPDEVLQKEIMMQMEYFLMTHLLHWLEIMSLMGAVNHAAHLLLLTENWCNVLKPSMSEFASDANQFIMTFFEPISDAAPHIYISALPFAPQNSKISLHFMKYFVKTLTIENGQMKQWPDRCLLRLKGSNGPLAYSPDGRHIVSGSHGGDIHVWDALTGHNIMDFKGHAHYVSSVVYSPDGKHIISGSWDKTIKIWDALTGQCVMGPLEGHDDWISSVVCSPDSGHIVSGSRDMTIRVWNTLTGQSVMEPLKGHSGSVTSVAYSPCGRHIISGSRDCTIRIWDAATGRCLMDPLTGHDETVLCVAYSPDGMNIVSGSFDKTIRVWDALSAFSPDGKHILCATGNRIIRLWNALTSHCTSSPLEDDEGSVDSVVFSPNGKHILSGGVGHTIKVWDALAGHTEIDHVRGHNEAISSVAFSLNCKQIVSGSNDASLRIWDALTGLSVLGPLRGHVRHVTSVAFSPDGRYIASGSHDCTVRVWDALTGQSAMEPLKGHDKGVISVAFSPDGRYIASGSSDMTVRVWNALTGQSVLDPFIGHTHCVHSVSFSPDGKFIISGSEDTTIRAWDALTGQSIMNPLIGHWCSVQSVAFSPDGRYIVSGSDDKTVRVWDFCTGQSVMDSLKGHSHWVHSVAFSSDGKYIVSGSHDKTIRLWDAVTGHSLGDPFKGHYAAVLSVVFSPDGRHIASGSSDKTIRLWDAHGGCMDLNPSAPSVTLPSTFLPSGVINVNDTDTHDSVSHIFKSKPVVFYPSQGHKYNNWIIGEDSKSYLFWVPTSNKHGLFFPRTVNVLGTTPTILDFSNFVHGTNWSQCFSPAL</sequence>
<dbReference type="CDD" id="cd00200">
    <property type="entry name" value="WD40"/>
    <property type="match status" value="2"/>
</dbReference>
<dbReference type="OrthoDB" id="10267436at2759"/>
<dbReference type="GO" id="GO:0005634">
    <property type="term" value="C:nucleus"/>
    <property type="evidence" value="ECO:0007669"/>
    <property type="project" value="TreeGrafter"/>
</dbReference>
<evidence type="ECO:0000313" key="6">
    <source>
        <dbReference type="Proteomes" id="UP000001194"/>
    </source>
</evidence>
<evidence type="ECO:0000256" key="3">
    <source>
        <dbReference type="PROSITE-ProRule" id="PRU00221"/>
    </source>
</evidence>
<dbReference type="SUPFAM" id="SSF50978">
    <property type="entry name" value="WD40 repeat-like"/>
    <property type="match status" value="2"/>
</dbReference>
<feature type="repeat" description="WD" evidence="3">
    <location>
        <begin position="1108"/>
        <end position="1140"/>
    </location>
</feature>
<organism evidence="6">
    <name type="scientific">Laccaria bicolor (strain S238N-H82 / ATCC MYA-4686)</name>
    <name type="common">Bicoloured deceiver</name>
    <name type="synonym">Laccaria laccata var. bicolor</name>
    <dbReference type="NCBI Taxonomy" id="486041"/>
    <lineage>
        <taxon>Eukaryota</taxon>
        <taxon>Fungi</taxon>
        <taxon>Dikarya</taxon>
        <taxon>Basidiomycota</taxon>
        <taxon>Agaricomycotina</taxon>
        <taxon>Agaricomycetes</taxon>
        <taxon>Agaricomycetidae</taxon>
        <taxon>Agaricales</taxon>
        <taxon>Agaricineae</taxon>
        <taxon>Hydnangiaceae</taxon>
        <taxon>Laccaria</taxon>
    </lineage>
</organism>
<dbReference type="Gene3D" id="2.130.10.10">
    <property type="entry name" value="YVTN repeat-like/Quinoprotein amine dehydrogenase"/>
    <property type="match status" value="7"/>
</dbReference>
<dbReference type="InterPro" id="IPR036322">
    <property type="entry name" value="WD40_repeat_dom_sf"/>
</dbReference>
<keyword evidence="1 3" id="KW-0853">WD repeat</keyword>
<dbReference type="InterPro" id="IPR019775">
    <property type="entry name" value="WD40_repeat_CS"/>
</dbReference>
<dbReference type="PRINTS" id="PR00320">
    <property type="entry name" value="GPROTEINBRPT"/>
</dbReference>
<accession>B0DYZ0</accession>
<reference evidence="5 6" key="1">
    <citation type="journal article" date="2008" name="Nature">
        <title>The genome of Laccaria bicolor provides insights into mycorrhizal symbiosis.</title>
        <authorList>
            <person name="Martin F."/>
            <person name="Aerts A."/>
            <person name="Ahren D."/>
            <person name="Brun A."/>
            <person name="Danchin E.G.J."/>
            <person name="Duchaussoy F."/>
            <person name="Gibon J."/>
            <person name="Kohler A."/>
            <person name="Lindquist E."/>
            <person name="Pereda V."/>
            <person name="Salamov A."/>
            <person name="Shapiro H.J."/>
            <person name="Wuyts J."/>
            <person name="Blaudez D."/>
            <person name="Buee M."/>
            <person name="Brokstein P."/>
            <person name="Canbaeck B."/>
            <person name="Cohen D."/>
            <person name="Courty P.E."/>
            <person name="Coutinho P.M."/>
            <person name="Delaruelle C."/>
            <person name="Detter J.C."/>
            <person name="Deveau A."/>
            <person name="DiFazio S."/>
            <person name="Duplessis S."/>
            <person name="Fraissinet-Tachet L."/>
            <person name="Lucic E."/>
            <person name="Frey-Klett P."/>
            <person name="Fourrey C."/>
            <person name="Feussner I."/>
            <person name="Gay G."/>
            <person name="Grimwood J."/>
            <person name="Hoegger P.J."/>
            <person name="Jain P."/>
            <person name="Kilaru S."/>
            <person name="Labbe J."/>
            <person name="Lin Y.C."/>
            <person name="Legue V."/>
            <person name="Le Tacon F."/>
            <person name="Marmeisse R."/>
            <person name="Melayah D."/>
            <person name="Montanini B."/>
            <person name="Muratet M."/>
            <person name="Nehls U."/>
            <person name="Niculita-Hirzel H."/>
            <person name="Oudot-Le Secq M.P."/>
            <person name="Peter M."/>
            <person name="Quesneville H."/>
            <person name="Rajashekar B."/>
            <person name="Reich M."/>
            <person name="Rouhier N."/>
            <person name="Schmutz J."/>
            <person name="Yin T."/>
            <person name="Chalot M."/>
            <person name="Henrissat B."/>
            <person name="Kuees U."/>
            <person name="Lucas S."/>
            <person name="Van de Peer Y."/>
            <person name="Podila G.K."/>
            <person name="Polle A."/>
            <person name="Pukkila P.J."/>
            <person name="Richardson P.M."/>
            <person name="Rouze P."/>
            <person name="Sanders I.R."/>
            <person name="Stajich J.E."/>
            <person name="Tunlid A."/>
            <person name="Tuskan G."/>
            <person name="Grigoriev I.V."/>
        </authorList>
    </citation>
    <scope>NUCLEOTIDE SEQUENCE [LARGE SCALE GENOMIC DNA]</scope>
    <source>
        <strain evidence="6">S238N-H82 / ATCC MYA-4686</strain>
    </source>
</reference>
<dbReference type="PROSITE" id="PS00678">
    <property type="entry name" value="WD_REPEATS_1"/>
    <property type="match status" value="1"/>
</dbReference>
<dbReference type="InterPro" id="IPR001680">
    <property type="entry name" value="WD40_rpt"/>
</dbReference>
<dbReference type="SUPFAM" id="SSF52540">
    <property type="entry name" value="P-loop containing nucleoside triphosphate hydrolases"/>
    <property type="match status" value="1"/>
</dbReference>
<feature type="repeat" description="WD" evidence="3">
    <location>
        <begin position="836"/>
        <end position="867"/>
    </location>
</feature>
<dbReference type="InterPro" id="IPR020472">
    <property type="entry name" value="WD40_PAC1"/>
</dbReference>
<dbReference type="Gene3D" id="3.40.50.300">
    <property type="entry name" value="P-loop containing nucleotide triphosphate hydrolases"/>
    <property type="match status" value="1"/>
</dbReference>
<evidence type="ECO:0000256" key="2">
    <source>
        <dbReference type="ARBA" id="ARBA00022737"/>
    </source>
</evidence>
<name>B0DYZ0_LACBS</name>
<dbReference type="KEGG" id="lbc:LACBIDRAFT_314658"/>
<dbReference type="Proteomes" id="UP000001194">
    <property type="component" value="Unassembled WGS sequence"/>
</dbReference>
<feature type="repeat" description="WD" evidence="3">
    <location>
        <begin position="954"/>
        <end position="995"/>
    </location>
</feature>
<dbReference type="PROSITE" id="PS50294">
    <property type="entry name" value="WD_REPEATS_REGION"/>
    <property type="match status" value="12"/>
</dbReference>
<evidence type="ECO:0000313" key="5">
    <source>
        <dbReference type="EMBL" id="EDR00249.1"/>
    </source>
</evidence>